<proteinExistence type="predicted"/>
<sequence length="191" mass="20952">MSRRFAPMIAAAGAAAAAVGIYRSRQGKAADSQDGPSRNPAHTKRDLGLGGAGVGGNQVVGSAELGSFSWSPRPRSRSKDRNNGLTVGAPIWGSRRRRRRRWEQCPTSAAAHNWQVARRDGEHEENSQNMSRNPHHLTCMTDRFTGRVRYDGFPREQRVIARVIGLYGSARGLGNYIGSLWPRWEEGSGQG</sequence>
<comment type="caution">
    <text evidence="1">The sequence shown here is derived from an EMBL/GenBank/DDBJ whole genome shotgun (WGS) entry which is preliminary data.</text>
</comment>
<protein>
    <submittedName>
        <fullName evidence="1">Uncharacterized protein</fullName>
    </submittedName>
</protein>
<name>A0ACC4E5T7_PURLI</name>
<reference evidence="1" key="1">
    <citation type="submission" date="2024-12" db="EMBL/GenBank/DDBJ databases">
        <title>Comparative genomics and development of molecular markers within Purpureocillium lilacinum and among Purpureocillium species.</title>
        <authorList>
            <person name="Yeh Z.-Y."/>
            <person name="Ni N.-T."/>
            <person name="Lo P.-H."/>
            <person name="Mushyakhwo K."/>
            <person name="Lin C.-F."/>
            <person name="Nai Y.-S."/>
        </authorList>
    </citation>
    <scope>NUCLEOTIDE SEQUENCE</scope>
    <source>
        <strain evidence="1">NCHU-NPUST-175</strain>
    </source>
</reference>
<evidence type="ECO:0000313" key="1">
    <source>
        <dbReference type="EMBL" id="KAL3963612.1"/>
    </source>
</evidence>
<keyword evidence="2" id="KW-1185">Reference proteome</keyword>
<dbReference type="Proteomes" id="UP001638806">
    <property type="component" value="Unassembled WGS sequence"/>
</dbReference>
<evidence type="ECO:0000313" key="2">
    <source>
        <dbReference type="Proteomes" id="UP001638806"/>
    </source>
</evidence>
<gene>
    <name evidence="1" type="ORF">ACCO45_000616</name>
</gene>
<dbReference type="EMBL" id="JBGNUJ010000002">
    <property type="protein sequence ID" value="KAL3963612.1"/>
    <property type="molecule type" value="Genomic_DNA"/>
</dbReference>
<organism evidence="1 2">
    <name type="scientific">Purpureocillium lilacinum</name>
    <name type="common">Paecilomyces lilacinus</name>
    <dbReference type="NCBI Taxonomy" id="33203"/>
    <lineage>
        <taxon>Eukaryota</taxon>
        <taxon>Fungi</taxon>
        <taxon>Dikarya</taxon>
        <taxon>Ascomycota</taxon>
        <taxon>Pezizomycotina</taxon>
        <taxon>Sordariomycetes</taxon>
        <taxon>Hypocreomycetidae</taxon>
        <taxon>Hypocreales</taxon>
        <taxon>Ophiocordycipitaceae</taxon>
        <taxon>Purpureocillium</taxon>
    </lineage>
</organism>
<accession>A0ACC4E5T7</accession>